<gene>
    <name evidence="5" type="ORF">LSP00402_LOCUS22575</name>
</gene>
<dbReference type="InterPro" id="IPR050600">
    <property type="entry name" value="SETD3_SETD6_MTase"/>
</dbReference>
<reference evidence="5" key="1">
    <citation type="submission" date="2021-01" db="EMBL/GenBank/DDBJ databases">
        <authorList>
            <person name="Corre E."/>
            <person name="Pelletier E."/>
            <person name="Niang G."/>
            <person name="Scheremetjew M."/>
            <person name="Finn R."/>
            <person name="Kale V."/>
            <person name="Holt S."/>
            <person name="Cochrane G."/>
            <person name="Meng A."/>
            <person name="Brown T."/>
            <person name="Cohen L."/>
        </authorList>
    </citation>
    <scope>NUCLEOTIDE SEQUENCE</scope>
    <source>
        <strain evidence="5">CCMP622</strain>
    </source>
</reference>
<proteinExistence type="predicted"/>
<keyword evidence="3" id="KW-0949">S-adenosyl-L-methionine</keyword>
<dbReference type="PANTHER" id="PTHR13271">
    <property type="entry name" value="UNCHARACTERIZED PUTATIVE METHYLTRANSFERASE"/>
    <property type="match status" value="1"/>
</dbReference>
<keyword evidence="2" id="KW-0808">Transferase</keyword>
<evidence type="ECO:0000256" key="3">
    <source>
        <dbReference type="ARBA" id="ARBA00022691"/>
    </source>
</evidence>
<evidence type="ECO:0000259" key="4">
    <source>
        <dbReference type="PROSITE" id="PS50280"/>
    </source>
</evidence>
<dbReference type="PROSITE" id="PS50280">
    <property type="entry name" value="SET"/>
    <property type="match status" value="1"/>
</dbReference>
<dbReference type="GO" id="GO:0016279">
    <property type="term" value="F:protein-lysine N-methyltransferase activity"/>
    <property type="evidence" value="ECO:0007669"/>
    <property type="project" value="TreeGrafter"/>
</dbReference>
<evidence type="ECO:0000256" key="1">
    <source>
        <dbReference type="ARBA" id="ARBA00022603"/>
    </source>
</evidence>
<dbReference type="InterPro" id="IPR036464">
    <property type="entry name" value="Rubisco_LSMT_subst-bd_sf"/>
</dbReference>
<dbReference type="SUPFAM" id="SSF82199">
    <property type="entry name" value="SET domain"/>
    <property type="match status" value="1"/>
</dbReference>
<evidence type="ECO:0000256" key="2">
    <source>
        <dbReference type="ARBA" id="ARBA00022679"/>
    </source>
</evidence>
<dbReference type="InterPro" id="IPR001214">
    <property type="entry name" value="SET_dom"/>
</dbReference>
<accession>A0A7S2U508</accession>
<dbReference type="GO" id="GO:0032259">
    <property type="term" value="P:methylation"/>
    <property type="evidence" value="ECO:0007669"/>
    <property type="project" value="UniProtKB-KW"/>
</dbReference>
<name>A0A7S2U508_9EUKA</name>
<dbReference type="Gene3D" id="3.90.1420.10">
    <property type="entry name" value="Rubisco LSMT, substrate-binding domain"/>
    <property type="match status" value="1"/>
</dbReference>
<dbReference type="Gene3D" id="3.90.1410.10">
    <property type="entry name" value="set domain protein methyltransferase, domain 1"/>
    <property type="match status" value="1"/>
</dbReference>
<organism evidence="5">
    <name type="scientific">Lotharella oceanica</name>
    <dbReference type="NCBI Taxonomy" id="641309"/>
    <lineage>
        <taxon>Eukaryota</taxon>
        <taxon>Sar</taxon>
        <taxon>Rhizaria</taxon>
        <taxon>Cercozoa</taxon>
        <taxon>Chlorarachniophyceae</taxon>
        <taxon>Lotharella</taxon>
    </lineage>
</organism>
<dbReference type="Pfam" id="PF09273">
    <property type="entry name" value="Rubis-subs-bind"/>
    <property type="match status" value="1"/>
</dbReference>
<sequence>MTDLRFFPYISSLPTSFDNMPIHFTNQQKIPLTGSLSLERVNAVQKDLKREYSTLVKQVTDFDYSFEWFVWARLCVLTRVFGIEKNGRSMDALVPVADMLNHSNTPTVSWYYDDASKGFVMTAEKEIKKGSQVFDSYGIKSQGRFFVNYGFTIENLFRFNEAVISVTLETTDPQYKQKLPLLGRGGGGRHVTAKFTVSPGYRSRGVSRMLSYCRFVTATEEELKKTPSKFFRPQEVVGLNIRSEIRALKRLEKHALEALGRFPDPLHEDHKRLKINIFRTANERNCVVMRASEKEVLHWFIGFSRAMCDMYGRIIHVVAEAIAPPPAAATISENTKNTKDVTITLKETLGDEKYMESYSSYINDVAEELLIEEGRVVRGSIHNNE</sequence>
<dbReference type="InterPro" id="IPR046341">
    <property type="entry name" value="SET_dom_sf"/>
</dbReference>
<evidence type="ECO:0000313" key="5">
    <source>
        <dbReference type="EMBL" id="CAD9778559.1"/>
    </source>
</evidence>
<dbReference type="CDD" id="cd10527">
    <property type="entry name" value="SET_LSMT"/>
    <property type="match status" value="1"/>
</dbReference>
<dbReference type="InterPro" id="IPR015353">
    <property type="entry name" value="Rubisco_LSMT_subst-bd"/>
</dbReference>
<dbReference type="SUPFAM" id="SSF81822">
    <property type="entry name" value="RuBisCo LSMT C-terminal, substrate-binding domain"/>
    <property type="match status" value="1"/>
</dbReference>
<feature type="domain" description="SET" evidence="4">
    <location>
        <begin position="34"/>
        <end position="138"/>
    </location>
</feature>
<dbReference type="AlphaFoldDB" id="A0A7S2U508"/>
<protein>
    <recommendedName>
        <fullName evidence="4">SET domain-containing protein</fullName>
    </recommendedName>
</protein>
<dbReference type="PANTHER" id="PTHR13271:SF137">
    <property type="entry name" value="SET DOMAIN-CONTAINING PROTEIN"/>
    <property type="match status" value="1"/>
</dbReference>
<keyword evidence="1" id="KW-0489">Methyltransferase</keyword>
<dbReference type="EMBL" id="HBHP01036699">
    <property type="protein sequence ID" value="CAD9778559.1"/>
    <property type="molecule type" value="Transcribed_RNA"/>
</dbReference>
<dbReference type="Pfam" id="PF00856">
    <property type="entry name" value="SET"/>
    <property type="match status" value="1"/>
</dbReference>